<dbReference type="AlphaFoldDB" id="A0A1I3VW17"/>
<dbReference type="Gene3D" id="3.30.2130.30">
    <property type="match status" value="1"/>
</dbReference>
<dbReference type="SMART" id="SM00981">
    <property type="entry name" value="THUMP"/>
    <property type="match status" value="1"/>
</dbReference>
<dbReference type="GO" id="GO:0003723">
    <property type="term" value="F:RNA binding"/>
    <property type="evidence" value="ECO:0007669"/>
    <property type="project" value="UniProtKB-UniRule"/>
</dbReference>
<reference evidence="6" key="1">
    <citation type="submission" date="2016-10" db="EMBL/GenBank/DDBJ databases">
        <authorList>
            <person name="Varghese N."/>
            <person name="Submissions S."/>
        </authorList>
    </citation>
    <scope>NUCLEOTIDE SEQUENCE [LARGE SCALE GENOMIC DNA]</scope>
    <source>
        <strain evidence="6">CGMCC 1.3704</strain>
    </source>
</reference>
<dbReference type="InterPro" id="IPR054170">
    <property type="entry name" value="RlmL_1st"/>
</dbReference>
<dbReference type="Pfam" id="PF02926">
    <property type="entry name" value="THUMP"/>
    <property type="match status" value="1"/>
</dbReference>
<keyword evidence="6" id="KW-1185">Reference proteome</keyword>
<proteinExistence type="predicted"/>
<evidence type="ECO:0000313" key="6">
    <source>
        <dbReference type="Proteomes" id="UP000183557"/>
    </source>
</evidence>
<dbReference type="STRING" id="240302.BN982_01843"/>
<dbReference type="SUPFAM" id="SSF53335">
    <property type="entry name" value="S-adenosyl-L-methionine-dependent methyltransferases"/>
    <property type="match status" value="1"/>
</dbReference>
<dbReference type="Pfam" id="PF01170">
    <property type="entry name" value="UPF0020"/>
    <property type="match status" value="1"/>
</dbReference>
<evidence type="ECO:0000256" key="2">
    <source>
        <dbReference type="ARBA" id="ARBA00022679"/>
    </source>
</evidence>
<dbReference type="RefSeq" id="WP_075036680.1">
    <property type="nucleotide sequence ID" value="NZ_FOSB01000006.1"/>
</dbReference>
<dbReference type="PANTHER" id="PTHR47313">
    <property type="entry name" value="RIBOSOMAL RNA LARGE SUBUNIT METHYLTRANSFERASE K/L"/>
    <property type="match status" value="1"/>
</dbReference>
<dbReference type="GO" id="GO:0008990">
    <property type="term" value="F:rRNA (guanine-N2-)-methyltransferase activity"/>
    <property type="evidence" value="ECO:0007669"/>
    <property type="project" value="TreeGrafter"/>
</dbReference>
<organism evidence="5 6">
    <name type="scientific">Halobacillus dabanensis</name>
    <dbReference type="NCBI Taxonomy" id="240302"/>
    <lineage>
        <taxon>Bacteria</taxon>
        <taxon>Bacillati</taxon>
        <taxon>Bacillota</taxon>
        <taxon>Bacilli</taxon>
        <taxon>Bacillales</taxon>
        <taxon>Bacillaceae</taxon>
        <taxon>Halobacillus</taxon>
    </lineage>
</organism>
<dbReference type="GO" id="GO:0070043">
    <property type="term" value="F:rRNA (guanine-N7-)-methyltransferase activity"/>
    <property type="evidence" value="ECO:0007669"/>
    <property type="project" value="TreeGrafter"/>
</dbReference>
<dbReference type="Proteomes" id="UP000183557">
    <property type="component" value="Unassembled WGS sequence"/>
</dbReference>
<dbReference type="PANTHER" id="PTHR47313:SF1">
    <property type="entry name" value="RIBOSOMAL RNA LARGE SUBUNIT METHYLTRANSFERASE K_L"/>
    <property type="match status" value="1"/>
</dbReference>
<evidence type="ECO:0000313" key="5">
    <source>
        <dbReference type="EMBL" id="SFJ99382.1"/>
    </source>
</evidence>
<dbReference type="CDD" id="cd11715">
    <property type="entry name" value="THUMP_AdoMetMT"/>
    <property type="match status" value="1"/>
</dbReference>
<accession>A0A1I3VW17</accession>
<dbReference type="InterPro" id="IPR029063">
    <property type="entry name" value="SAM-dependent_MTases_sf"/>
</dbReference>
<gene>
    <name evidence="5" type="ORF">SAMN04487936_10662</name>
</gene>
<sequence>MPRKVTLIATSAMGLESIVGKEVKALGYEDIQVENGRVVFEADVSAIPRANLWLRSADRVKLQVGRFKATTFDELFEKTKALPWEAFIDEKGEFPVVGKSVKSKLYSVPDCQSIVKKAIVEKLKMKHGISTWLEETGAFYRVEVAIHKDEALLTLDTSGSGLHKRGYRVGQGEAPLKETLAAALVQVTNWNPDQPFVDPFCGSGTIAIEAALIGQNIAPGFNREFASENWGFISQKVWDEAFQEAEESANYDQALNIVGSDIDPGLIDIAKKNAMEAGLGDLITWKQMQASDFNPKQENGYLVSNPPYGERMGDREEVEEMYRDLGSIMRDHPTWSVYILTSHEGFEKLYGASATKKRKLFNGFIKTDYYQYFGKKLKSKPNNGKGFGF</sequence>
<keyword evidence="1 5" id="KW-0489">Methyltransferase</keyword>
<dbReference type="PROSITE" id="PS01261">
    <property type="entry name" value="UPF0020"/>
    <property type="match status" value="1"/>
</dbReference>
<dbReference type="EMBL" id="FOSB01000006">
    <property type="protein sequence ID" value="SFJ99382.1"/>
    <property type="molecule type" value="Genomic_DNA"/>
</dbReference>
<dbReference type="Pfam" id="PF22020">
    <property type="entry name" value="RlmL_1st"/>
    <property type="match status" value="1"/>
</dbReference>
<protein>
    <submittedName>
        <fullName evidence="5">Putative N6-adenine-specific DNA methylase</fullName>
    </submittedName>
</protein>
<dbReference type="InterPro" id="IPR004114">
    <property type="entry name" value="THUMP_dom"/>
</dbReference>
<feature type="domain" description="THUMP" evidence="4">
    <location>
        <begin position="46"/>
        <end position="157"/>
    </location>
</feature>
<evidence type="ECO:0000259" key="4">
    <source>
        <dbReference type="PROSITE" id="PS51165"/>
    </source>
</evidence>
<keyword evidence="3" id="KW-0694">RNA-binding</keyword>
<dbReference type="InterPro" id="IPR002052">
    <property type="entry name" value="DNA_methylase_N6_adenine_CS"/>
</dbReference>
<name>A0A1I3VW17_HALDA</name>
<dbReference type="InterPro" id="IPR000241">
    <property type="entry name" value="RlmKL-like_Mtase"/>
</dbReference>
<dbReference type="OrthoDB" id="9809404at2"/>
<dbReference type="PROSITE" id="PS00092">
    <property type="entry name" value="N6_MTASE"/>
    <property type="match status" value="1"/>
</dbReference>
<keyword evidence="2" id="KW-0808">Transferase</keyword>
<evidence type="ECO:0000256" key="3">
    <source>
        <dbReference type="PROSITE-ProRule" id="PRU00529"/>
    </source>
</evidence>
<dbReference type="Gene3D" id="3.40.50.150">
    <property type="entry name" value="Vaccinia Virus protein VP39"/>
    <property type="match status" value="1"/>
</dbReference>
<dbReference type="InterPro" id="IPR053943">
    <property type="entry name" value="RlmKL-like_Mtase_CS"/>
</dbReference>
<evidence type="ECO:0000256" key="1">
    <source>
        <dbReference type="ARBA" id="ARBA00022603"/>
    </source>
</evidence>
<dbReference type="PROSITE" id="PS51165">
    <property type="entry name" value="THUMP"/>
    <property type="match status" value="1"/>
</dbReference>